<evidence type="ECO:0008006" key="4">
    <source>
        <dbReference type="Google" id="ProtNLM"/>
    </source>
</evidence>
<feature type="transmembrane region" description="Helical" evidence="1">
    <location>
        <begin position="298"/>
        <end position="318"/>
    </location>
</feature>
<sequence>MTGRRANLIALGVGAGLICVWVAAVLAMLDRGFDLSDEGYYLLSYEHWRSLTRTHSGNQYVLGPIFNALHESVPALRGFRLVSVLASFSWFAWAFVRWADCRELCQLSRLGRVNVAVWVVASAGATYAWSPLSPGYNDTAIVASAVIAASILHMVSVGPGERVRLWPAVACGVAALVLILAKWTAGIVAVVWLASCVIVSLRAGRRAATRRVAFGFFAGLLTSLGALHVAVIHLGEAVPPMLEVNRMLAGENYSPLSLLGLYVQTAARQCAVGALIALPLIVVGGLQRATSKRAPRMGLAIALLGVPATLVLCFPSTAGVPGVGATGLDTLISALAALCAVAAVGTVSLRRSRRMAVRLQDFQPMRLEDSVILWALCGLPLAQAAGSNNPVLYVALAGFPFWVACLALQLARSRERALAWTLAASALGWAVTVAAVAGALGTMLAPYRTAGFAEADTSIAGEGPAEGLRVSAAEAARVHRVREALDGIDVAGRPMIVYDELAGLTWLLGGEPVGEAWFGSDNPRRSAAAVASACQNGNPWGTRQPVIIFSRTPTRQDLQGLAACDIDLRRNYLQKSVSGWSPVLRVYVPH</sequence>
<dbReference type="Proteomes" id="UP001183648">
    <property type="component" value="Unassembled WGS sequence"/>
</dbReference>
<feature type="transmembrane region" description="Helical" evidence="1">
    <location>
        <begin position="110"/>
        <end position="129"/>
    </location>
</feature>
<accession>A0ABU2BRF6</accession>
<protein>
    <recommendedName>
        <fullName evidence="4">Glycosyltransferase RgtA/B/C/D-like domain-containing protein</fullName>
    </recommendedName>
</protein>
<feature type="transmembrane region" description="Helical" evidence="1">
    <location>
        <begin position="330"/>
        <end position="349"/>
    </location>
</feature>
<feature type="transmembrane region" description="Helical" evidence="1">
    <location>
        <begin position="418"/>
        <end position="440"/>
    </location>
</feature>
<comment type="caution">
    <text evidence="2">The sequence shown here is derived from an EMBL/GenBank/DDBJ whole genome shotgun (WGS) entry which is preliminary data.</text>
</comment>
<feature type="transmembrane region" description="Helical" evidence="1">
    <location>
        <begin position="141"/>
        <end position="158"/>
    </location>
</feature>
<feature type="transmembrane region" description="Helical" evidence="1">
    <location>
        <begin position="187"/>
        <end position="205"/>
    </location>
</feature>
<keyword evidence="3" id="KW-1185">Reference proteome</keyword>
<name>A0ABU2BRF6_9ACTN</name>
<feature type="transmembrane region" description="Helical" evidence="1">
    <location>
        <begin position="7"/>
        <end position="29"/>
    </location>
</feature>
<keyword evidence="1" id="KW-0472">Membrane</keyword>
<keyword evidence="1" id="KW-0812">Transmembrane</keyword>
<feature type="transmembrane region" description="Helical" evidence="1">
    <location>
        <begin position="212"/>
        <end position="234"/>
    </location>
</feature>
<evidence type="ECO:0000313" key="3">
    <source>
        <dbReference type="Proteomes" id="UP001183648"/>
    </source>
</evidence>
<feature type="transmembrane region" description="Helical" evidence="1">
    <location>
        <begin position="370"/>
        <end position="386"/>
    </location>
</feature>
<dbReference type="RefSeq" id="WP_310297230.1">
    <property type="nucleotide sequence ID" value="NZ_BAAAPS010000006.1"/>
</dbReference>
<feature type="transmembrane region" description="Helical" evidence="1">
    <location>
        <begin position="165"/>
        <end position="181"/>
    </location>
</feature>
<organism evidence="2 3">
    <name type="scientific">Nocardioides marmoribigeumensis</name>
    <dbReference type="NCBI Taxonomy" id="433649"/>
    <lineage>
        <taxon>Bacteria</taxon>
        <taxon>Bacillati</taxon>
        <taxon>Actinomycetota</taxon>
        <taxon>Actinomycetes</taxon>
        <taxon>Propionibacteriales</taxon>
        <taxon>Nocardioidaceae</taxon>
        <taxon>Nocardioides</taxon>
    </lineage>
</organism>
<evidence type="ECO:0000256" key="1">
    <source>
        <dbReference type="SAM" id="Phobius"/>
    </source>
</evidence>
<reference evidence="2 3" key="1">
    <citation type="submission" date="2023-07" db="EMBL/GenBank/DDBJ databases">
        <title>Sequencing the genomes of 1000 actinobacteria strains.</title>
        <authorList>
            <person name="Klenk H.-P."/>
        </authorList>
    </citation>
    <scope>NUCLEOTIDE SEQUENCE [LARGE SCALE GENOMIC DNA]</scope>
    <source>
        <strain evidence="2 3">DSM 19426</strain>
    </source>
</reference>
<feature type="transmembrane region" description="Helical" evidence="1">
    <location>
        <begin position="266"/>
        <end position="286"/>
    </location>
</feature>
<keyword evidence="1" id="KW-1133">Transmembrane helix</keyword>
<feature type="transmembrane region" description="Helical" evidence="1">
    <location>
        <begin position="79"/>
        <end position="98"/>
    </location>
</feature>
<evidence type="ECO:0000313" key="2">
    <source>
        <dbReference type="EMBL" id="MDR7360569.1"/>
    </source>
</evidence>
<dbReference type="EMBL" id="JAVDYG010000001">
    <property type="protein sequence ID" value="MDR7360569.1"/>
    <property type="molecule type" value="Genomic_DNA"/>
</dbReference>
<proteinExistence type="predicted"/>
<gene>
    <name evidence="2" type="ORF">J2S63_000122</name>
</gene>
<feature type="transmembrane region" description="Helical" evidence="1">
    <location>
        <begin position="392"/>
        <end position="411"/>
    </location>
</feature>